<protein>
    <recommendedName>
        <fullName evidence="2">chitinase</fullName>
        <ecNumber evidence="2">3.2.1.14</ecNumber>
    </recommendedName>
</protein>
<feature type="domain" description="GH18" evidence="6">
    <location>
        <begin position="143"/>
        <end position="466"/>
    </location>
</feature>
<keyword evidence="3" id="KW-0624">Polysaccharide degradation</keyword>
<feature type="signal peptide" evidence="5">
    <location>
        <begin position="1"/>
        <end position="26"/>
    </location>
</feature>
<dbReference type="GO" id="GO:0006032">
    <property type="term" value="P:chitin catabolic process"/>
    <property type="evidence" value="ECO:0007669"/>
    <property type="project" value="UniProtKB-KW"/>
</dbReference>
<dbReference type="SMART" id="SM00636">
    <property type="entry name" value="Glyco_18"/>
    <property type="match status" value="1"/>
</dbReference>
<dbReference type="InterPro" id="IPR050314">
    <property type="entry name" value="Glycosyl_Hydrlase_18"/>
</dbReference>
<dbReference type="Gene3D" id="3.10.50.10">
    <property type="match status" value="1"/>
</dbReference>
<dbReference type="PANTHER" id="PTHR11177">
    <property type="entry name" value="CHITINASE"/>
    <property type="match status" value="1"/>
</dbReference>
<dbReference type="Proteomes" id="UP001348817">
    <property type="component" value="Chromosome"/>
</dbReference>
<dbReference type="GO" id="GO:0005975">
    <property type="term" value="P:carbohydrate metabolic process"/>
    <property type="evidence" value="ECO:0007669"/>
    <property type="project" value="InterPro"/>
</dbReference>
<comment type="catalytic activity">
    <reaction evidence="1">
        <text>Random endo-hydrolysis of N-acetyl-beta-D-glucosaminide (1-&gt;4)-beta-linkages in chitin and chitodextrins.</text>
        <dbReference type="EC" id="3.2.1.14"/>
    </reaction>
</comment>
<keyword evidence="5" id="KW-0732">Signal</keyword>
<keyword evidence="4" id="KW-0812">Transmembrane</keyword>
<name>A0AAU9D1D9_9BACT</name>
<evidence type="ECO:0000256" key="3">
    <source>
        <dbReference type="ARBA" id="ARBA00023024"/>
    </source>
</evidence>
<dbReference type="GO" id="GO:0008843">
    <property type="term" value="F:endochitinase activity"/>
    <property type="evidence" value="ECO:0007669"/>
    <property type="project" value="UniProtKB-EC"/>
</dbReference>
<sequence>MPKDMKKLLPILLIAFALFTSEKAYAQIKALDKVEKKLYKGVKQISKRKKKNKKLEKTFDKLTGKKGSAKAVTSSDSTQNGVDIIVDHPAPVGQYKDVYTFVNGKKSIRFNNINPETDSVFWNEQTNTYYKIRKDIRVKRPGFKSVIWYPYWQGENFNNINLNLITDILFYSYNIDPYTGLPNEPQAISDWKKTALVDTANTFGIRSLLTATSYSQEGNTAFLLNPYAQETFIDSVVHTVMSKNGAGINIDFHPIPDKHYDAFTGFVLKLAAEMDKAGDLQLYLTVPANGDENFDVSDLNKYVDCFLIVNHPEDDYSYSNNQHISPPFPLHSGKGNVHSMNSALNFYANKGISPNKTIFNVYDYAMVWEMKNRKNFRGSFVEYSPFENMELNFPNRKREAVYDPEYASNYLLSGDKVYWFEDERSLKEKIDWAIDYNTGGLAFWSIVDKRVHEPFWRAISQNIAQDSVVAISPISSKPKFTYTMAHRIVKYEPVITIALMIVFFALIIGAALSLLDWRVQEQFFQKKLYRYVYIFIVLASVTTFFLLNDGIDNGMVALVIGIFLGGVAFFLIHGLTSSHRGKLP</sequence>
<evidence type="ECO:0000256" key="1">
    <source>
        <dbReference type="ARBA" id="ARBA00000822"/>
    </source>
</evidence>
<dbReference type="EMBL" id="AP025314">
    <property type="protein sequence ID" value="BDD09728.1"/>
    <property type="molecule type" value="Genomic_DNA"/>
</dbReference>
<dbReference type="EC" id="3.2.1.14" evidence="2"/>
<evidence type="ECO:0000256" key="4">
    <source>
        <dbReference type="SAM" id="Phobius"/>
    </source>
</evidence>
<keyword evidence="3" id="KW-0146">Chitin degradation</keyword>
<evidence type="ECO:0000256" key="5">
    <source>
        <dbReference type="SAM" id="SignalP"/>
    </source>
</evidence>
<feature type="transmembrane region" description="Helical" evidence="4">
    <location>
        <begin position="494"/>
        <end position="516"/>
    </location>
</feature>
<evidence type="ECO:0000313" key="8">
    <source>
        <dbReference type="Proteomes" id="UP001348817"/>
    </source>
</evidence>
<evidence type="ECO:0000313" key="7">
    <source>
        <dbReference type="EMBL" id="BDD09728.1"/>
    </source>
</evidence>
<dbReference type="PROSITE" id="PS51910">
    <property type="entry name" value="GH18_2"/>
    <property type="match status" value="1"/>
</dbReference>
<dbReference type="SUPFAM" id="SSF51445">
    <property type="entry name" value="(Trans)glycosidases"/>
    <property type="match status" value="1"/>
</dbReference>
<keyword evidence="4" id="KW-1133">Transmembrane helix</keyword>
<dbReference type="InterPro" id="IPR011583">
    <property type="entry name" value="Chitinase_II/V-like_cat"/>
</dbReference>
<dbReference type="GO" id="GO:0008061">
    <property type="term" value="F:chitin binding"/>
    <property type="evidence" value="ECO:0007669"/>
    <property type="project" value="InterPro"/>
</dbReference>
<organism evidence="7 8">
    <name type="scientific">Fulvitalea axinellae</name>
    <dbReference type="NCBI Taxonomy" id="1182444"/>
    <lineage>
        <taxon>Bacteria</taxon>
        <taxon>Pseudomonadati</taxon>
        <taxon>Bacteroidota</taxon>
        <taxon>Cytophagia</taxon>
        <taxon>Cytophagales</taxon>
        <taxon>Persicobacteraceae</taxon>
        <taxon>Fulvitalea</taxon>
    </lineage>
</organism>
<keyword evidence="3" id="KW-0119">Carbohydrate metabolism</keyword>
<dbReference type="Pfam" id="PF00704">
    <property type="entry name" value="Glyco_hydro_18"/>
    <property type="match status" value="1"/>
</dbReference>
<dbReference type="InterPro" id="IPR001223">
    <property type="entry name" value="Glyco_hydro18_cat"/>
</dbReference>
<dbReference type="Gene3D" id="3.20.20.80">
    <property type="entry name" value="Glycosidases"/>
    <property type="match status" value="1"/>
</dbReference>
<evidence type="ECO:0000256" key="2">
    <source>
        <dbReference type="ARBA" id="ARBA00012729"/>
    </source>
</evidence>
<dbReference type="AlphaFoldDB" id="A0AAU9D1D9"/>
<dbReference type="InterPro" id="IPR017853">
    <property type="entry name" value="GH"/>
</dbReference>
<reference evidence="7 8" key="1">
    <citation type="submission" date="2021-12" db="EMBL/GenBank/DDBJ databases">
        <title>Genome sequencing of bacteria with rrn-lacking chromosome and rrn-plasmid.</title>
        <authorList>
            <person name="Anda M."/>
            <person name="Iwasaki W."/>
        </authorList>
    </citation>
    <scope>NUCLEOTIDE SEQUENCE [LARGE SCALE GENOMIC DNA]</scope>
    <source>
        <strain evidence="7 8">DSM 100852</strain>
    </source>
</reference>
<feature type="transmembrane region" description="Helical" evidence="4">
    <location>
        <begin position="553"/>
        <end position="572"/>
    </location>
</feature>
<feature type="transmembrane region" description="Helical" evidence="4">
    <location>
        <begin position="528"/>
        <end position="547"/>
    </location>
</feature>
<accession>A0AAU9D1D9</accession>
<keyword evidence="8" id="KW-1185">Reference proteome</keyword>
<feature type="chain" id="PRO_5043762205" description="chitinase" evidence="5">
    <location>
        <begin position="27"/>
        <end position="584"/>
    </location>
</feature>
<proteinExistence type="predicted"/>
<gene>
    <name evidence="7" type="ORF">FUAX_21600</name>
</gene>
<dbReference type="InterPro" id="IPR029070">
    <property type="entry name" value="Chitinase_insertion_sf"/>
</dbReference>
<keyword evidence="4" id="KW-0472">Membrane</keyword>
<evidence type="ECO:0000259" key="6">
    <source>
        <dbReference type="PROSITE" id="PS51910"/>
    </source>
</evidence>
<dbReference type="KEGG" id="fax:FUAX_21600"/>
<dbReference type="PANTHER" id="PTHR11177:SF317">
    <property type="entry name" value="CHITINASE 12-RELATED"/>
    <property type="match status" value="1"/>
</dbReference>